<evidence type="ECO:0000256" key="1">
    <source>
        <dbReference type="SAM" id="MobiDB-lite"/>
    </source>
</evidence>
<dbReference type="AlphaFoldDB" id="A0A2A9DSC6"/>
<feature type="compositionally biased region" description="Basic and acidic residues" evidence="1">
    <location>
        <begin position="138"/>
        <end position="150"/>
    </location>
</feature>
<keyword evidence="3" id="KW-1185">Reference proteome</keyword>
<proteinExistence type="predicted"/>
<feature type="compositionally biased region" description="Low complexity" evidence="1">
    <location>
        <begin position="166"/>
        <end position="189"/>
    </location>
</feature>
<feature type="compositionally biased region" description="Low complexity" evidence="1">
    <location>
        <begin position="206"/>
        <end position="215"/>
    </location>
</feature>
<name>A0A2A9DSC6_9MICO</name>
<dbReference type="EMBL" id="PDJE01000001">
    <property type="protein sequence ID" value="PFG29484.1"/>
    <property type="molecule type" value="Genomic_DNA"/>
</dbReference>
<organism evidence="2 3">
    <name type="scientific">Paramicrobacterium agarici</name>
    <dbReference type="NCBI Taxonomy" id="630514"/>
    <lineage>
        <taxon>Bacteria</taxon>
        <taxon>Bacillati</taxon>
        <taxon>Actinomycetota</taxon>
        <taxon>Actinomycetes</taxon>
        <taxon>Micrococcales</taxon>
        <taxon>Microbacteriaceae</taxon>
        <taxon>Paramicrobacterium</taxon>
    </lineage>
</organism>
<sequence length="215" mass="23240">MASILLHSDRLEIKLTAAEKMLAHRKDSLVIPRDSIRSVALTDDPWIWVRGVRAPGTAVPLTLAVGQWKFHGGKDFLVLKGARPAVVIDLVDEEFRRVLVSTRKGVELIAALRLEERKPHKVRIHHAKPRTKAVASVAEKDAEAGGDAKKQATPKKKRSVPKSDAPKSGGQKSGGQKSSGKKPSGQKPSAQKPDPQKSRPKKSGPKKSGPTTSDS</sequence>
<reference evidence="2 3" key="1">
    <citation type="submission" date="2017-10" db="EMBL/GenBank/DDBJ databases">
        <title>Sequencing the genomes of 1000 actinobacteria strains.</title>
        <authorList>
            <person name="Klenk H.-P."/>
        </authorList>
    </citation>
    <scope>NUCLEOTIDE SEQUENCE [LARGE SCALE GENOMIC DNA]</scope>
    <source>
        <strain evidence="2 3">DSM 21798</strain>
    </source>
</reference>
<protein>
    <submittedName>
        <fullName evidence="2">Uncharacterized protein</fullName>
    </submittedName>
</protein>
<comment type="caution">
    <text evidence="2">The sequence shown here is derived from an EMBL/GenBank/DDBJ whole genome shotgun (WGS) entry which is preliminary data.</text>
</comment>
<gene>
    <name evidence="2" type="ORF">ATJ78_0390</name>
</gene>
<dbReference type="Proteomes" id="UP000221369">
    <property type="component" value="Unassembled WGS sequence"/>
</dbReference>
<evidence type="ECO:0000313" key="2">
    <source>
        <dbReference type="EMBL" id="PFG29484.1"/>
    </source>
</evidence>
<dbReference type="RefSeq" id="WP_211288408.1">
    <property type="nucleotide sequence ID" value="NZ_PDJE01000001.1"/>
</dbReference>
<accession>A0A2A9DSC6</accession>
<evidence type="ECO:0000313" key="3">
    <source>
        <dbReference type="Proteomes" id="UP000221369"/>
    </source>
</evidence>
<feature type="region of interest" description="Disordered" evidence="1">
    <location>
        <begin position="123"/>
        <end position="215"/>
    </location>
</feature>